<accession>A0A0D7AS34</accession>
<evidence type="ECO:0000256" key="1">
    <source>
        <dbReference type="SAM" id="Coils"/>
    </source>
</evidence>
<name>A0A0D7AS34_9AGAR</name>
<proteinExistence type="predicted"/>
<gene>
    <name evidence="2" type="ORF">CYLTODRAFT_460087</name>
</gene>
<dbReference type="Proteomes" id="UP000054007">
    <property type="component" value="Unassembled WGS sequence"/>
</dbReference>
<feature type="coiled-coil region" evidence="1">
    <location>
        <begin position="113"/>
        <end position="165"/>
    </location>
</feature>
<keyword evidence="1" id="KW-0175">Coiled coil</keyword>
<dbReference type="STRING" id="1314674.A0A0D7AS34"/>
<dbReference type="AlphaFoldDB" id="A0A0D7AS34"/>
<evidence type="ECO:0000313" key="3">
    <source>
        <dbReference type="Proteomes" id="UP000054007"/>
    </source>
</evidence>
<evidence type="ECO:0000313" key="2">
    <source>
        <dbReference type="EMBL" id="KIY61168.1"/>
    </source>
</evidence>
<reference evidence="2 3" key="1">
    <citation type="journal article" date="2015" name="Fungal Genet. Biol.">
        <title>Evolution of novel wood decay mechanisms in Agaricales revealed by the genome sequences of Fistulina hepatica and Cylindrobasidium torrendii.</title>
        <authorList>
            <person name="Floudas D."/>
            <person name="Held B.W."/>
            <person name="Riley R."/>
            <person name="Nagy L.G."/>
            <person name="Koehler G."/>
            <person name="Ransdell A.S."/>
            <person name="Younus H."/>
            <person name="Chow J."/>
            <person name="Chiniquy J."/>
            <person name="Lipzen A."/>
            <person name="Tritt A."/>
            <person name="Sun H."/>
            <person name="Haridas S."/>
            <person name="LaButti K."/>
            <person name="Ohm R.A."/>
            <person name="Kues U."/>
            <person name="Blanchette R.A."/>
            <person name="Grigoriev I.V."/>
            <person name="Minto R.E."/>
            <person name="Hibbett D.S."/>
        </authorList>
    </citation>
    <scope>NUCLEOTIDE SEQUENCE [LARGE SCALE GENOMIC DNA]</scope>
    <source>
        <strain evidence="2 3">FP15055 ss-10</strain>
    </source>
</reference>
<sequence length="694" mass="78527">MAHRNAAIKGGLVSSEYETHTLQLSNYFPPAQHVQVGIWGIYHRMPVLGSQKKQAGKVNIQQQWSPSHSREKADRVRLAEECKKHKSTKHVADSLKHDLVNAGRREERRIKAEVELKDEAVALRGKLEESKAKERELHALLENIESKARAQAETLSKRMRRMELEYREKIRHVEVEADRALVNLRNSGQQQHIDNVQALCELRRQVENLDQAHKRALTLRDRVREEIHKKSILARMKKHGAYRPELRALVRTLLSYSCREGRVGRLVLEVARTFGVKIKHKMSARTVSRVAKEGKVMAEMQLAYEMQLTEDITISGDSTSRCHVNYQSMFAAMRTPEKGTDGSIRLSRLPHNRFLGILSTVDHLSSESLQTWLKRLMQLKVTFRDSPLAKRTAVTMQMARRQPMMQDLKRSKTMKGLGEHAKTRMEEAEAETLLFEWNTKKISNVGGVKAWDALEPEERAARNLATLDSMIESLGREAFEALSEADRRALELYVWSGCCMHKDQNSFKGGNDAMQLAWKKLGLKAKQPVPLVNKHTAKHIREILTPGKSFDCLADSDLKELKNLTCGGAKLAALCGAIFNNADNKKGQGDSYYQFFMLMLKKLGLTEENVKRFPDTNQTRFGSHGEAAGKLLTGAFTNIESNIVAGLKDAATLTKLAVLALYQQIITHPYSRLVCRPESEAINGLDLGPLHTKI</sequence>
<dbReference type="EMBL" id="KN881027">
    <property type="protein sequence ID" value="KIY61168.1"/>
    <property type="molecule type" value="Genomic_DNA"/>
</dbReference>
<dbReference type="OrthoDB" id="3246627at2759"/>
<keyword evidence="3" id="KW-1185">Reference proteome</keyword>
<protein>
    <submittedName>
        <fullName evidence="2">Uncharacterized protein</fullName>
    </submittedName>
</protein>
<organism evidence="2 3">
    <name type="scientific">Cylindrobasidium torrendii FP15055 ss-10</name>
    <dbReference type="NCBI Taxonomy" id="1314674"/>
    <lineage>
        <taxon>Eukaryota</taxon>
        <taxon>Fungi</taxon>
        <taxon>Dikarya</taxon>
        <taxon>Basidiomycota</taxon>
        <taxon>Agaricomycotina</taxon>
        <taxon>Agaricomycetes</taxon>
        <taxon>Agaricomycetidae</taxon>
        <taxon>Agaricales</taxon>
        <taxon>Marasmiineae</taxon>
        <taxon>Physalacriaceae</taxon>
        <taxon>Cylindrobasidium</taxon>
    </lineage>
</organism>